<gene>
    <name evidence="2" type="ORF">COR51_22550</name>
</gene>
<dbReference type="Proteomes" id="UP000238163">
    <property type="component" value="Unassembled WGS sequence"/>
</dbReference>
<dbReference type="RefSeq" id="WP_096444217.1">
    <property type="nucleotide sequence ID" value="NZ_NWTN01000022.1"/>
</dbReference>
<evidence type="ECO:0000313" key="3">
    <source>
        <dbReference type="Proteomes" id="UP000238163"/>
    </source>
</evidence>
<evidence type="ECO:0000313" key="2">
    <source>
        <dbReference type="EMBL" id="PRQ65407.1"/>
    </source>
</evidence>
<evidence type="ECO:0000256" key="1">
    <source>
        <dbReference type="SAM" id="MobiDB-lite"/>
    </source>
</evidence>
<comment type="caution">
    <text evidence="2">The sequence shown here is derived from an EMBL/GenBank/DDBJ whole genome shotgun (WGS) entry which is preliminary data.</text>
</comment>
<organism evidence="2 3">
    <name type="scientific">Vibrio mediterranei</name>
    <dbReference type="NCBI Taxonomy" id="689"/>
    <lineage>
        <taxon>Bacteria</taxon>
        <taxon>Pseudomonadati</taxon>
        <taxon>Pseudomonadota</taxon>
        <taxon>Gammaproteobacteria</taxon>
        <taxon>Vibrionales</taxon>
        <taxon>Vibrionaceae</taxon>
        <taxon>Vibrio</taxon>
    </lineage>
</organism>
<reference evidence="2 3" key="1">
    <citation type="submission" date="2018-03" db="EMBL/GenBank/DDBJ databases">
        <title>Genetic Diversity and Phenotypic Plasticity of AHL Mediated Quorum Sensing in Environmental Strains of Vibrio mediterranei.</title>
        <authorList>
            <person name="Lantoine F."/>
            <person name="Vouve F."/>
        </authorList>
    </citation>
    <scope>NUCLEOTIDE SEQUENCE [LARGE SCALE GENOMIC DNA]</scope>
    <source>
        <strain evidence="2 3">17LN0615E</strain>
    </source>
</reference>
<name>A0ABX5D745_9VIBR</name>
<feature type="compositionally biased region" description="Basic and acidic residues" evidence="1">
    <location>
        <begin position="21"/>
        <end position="31"/>
    </location>
</feature>
<feature type="region of interest" description="Disordered" evidence="1">
    <location>
        <begin position="1"/>
        <end position="39"/>
    </location>
</feature>
<dbReference type="EMBL" id="NWTN01000022">
    <property type="protein sequence ID" value="PRQ65407.1"/>
    <property type="molecule type" value="Genomic_DNA"/>
</dbReference>
<protein>
    <submittedName>
        <fullName evidence="2">Uncharacterized protein</fullName>
    </submittedName>
</protein>
<feature type="compositionally biased region" description="Basic and acidic residues" evidence="1">
    <location>
        <begin position="1"/>
        <end position="11"/>
    </location>
</feature>
<proteinExistence type="predicted"/>
<sequence length="63" mass="7744">MTERNNNDLFEKQPWTLRTQARKESPKKPSENQKQQARVKRRIEDILEEREFNKLWSLEDDIT</sequence>
<accession>A0ABX5D745</accession>
<keyword evidence="3" id="KW-1185">Reference proteome</keyword>